<gene>
    <name evidence="1" type="primary">Cfap74_1</name>
    <name evidence="1" type="ORF">CROSUL_R03155</name>
</gene>
<evidence type="ECO:0000313" key="1">
    <source>
        <dbReference type="EMBL" id="NWS69565.1"/>
    </source>
</evidence>
<accession>A0A7K5HJN9</accession>
<dbReference type="OrthoDB" id="545169at2759"/>
<comment type="caution">
    <text evidence="1">The sequence shown here is derived from an EMBL/GenBank/DDBJ whole genome shotgun (WGS) entry which is preliminary data.</text>
</comment>
<dbReference type="PANTHER" id="PTHR22538:SF0">
    <property type="entry name" value="CILIA- AND FLAGELLA-ASSOCIATED PROTEIN 74"/>
    <property type="match status" value="1"/>
</dbReference>
<feature type="non-terminal residue" evidence="1">
    <location>
        <position position="274"/>
    </location>
</feature>
<proteinExistence type="predicted"/>
<organism evidence="1 2">
    <name type="scientific">Crotophaga sulcirostris</name>
    <name type="common">Groove-billed ani</name>
    <dbReference type="NCBI Taxonomy" id="33598"/>
    <lineage>
        <taxon>Eukaryota</taxon>
        <taxon>Metazoa</taxon>
        <taxon>Chordata</taxon>
        <taxon>Craniata</taxon>
        <taxon>Vertebrata</taxon>
        <taxon>Euteleostomi</taxon>
        <taxon>Archelosauria</taxon>
        <taxon>Archosauria</taxon>
        <taxon>Dinosauria</taxon>
        <taxon>Saurischia</taxon>
        <taxon>Theropoda</taxon>
        <taxon>Coelurosauria</taxon>
        <taxon>Aves</taxon>
        <taxon>Neognathae</taxon>
        <taxon>Neoaves</taxon>
        <taxon>Otidimorphae</taxon>
        <taxon>Cuculiformes</taxon>
        <taxon>Crotophagidae</taxon>
        <taxon>Crotophaga</taxon>
    </lineage>
</organism>
<reference evidence="1 2" key="1">
    <citation type="submission" date="2019-09" db="EMBL/GenBank/DDBJ databases">
        <title>Bird 10,000 Genomes (B10K) Project - Family phase.</title>
        <authorList>
            <person name="Zhang G."/>
        </authorList>
    </citation>
    <scope>NUCLEOTIDE SEQUENCE [LARGE SCALE GENOMIC DNA]</scope>
    <source>
        <strain evidence="1">B10K-DU-003-44</strain>
        <tissue evidence="1">Muscle</tissue>
    </source>
</reference>
<protein>
    <submittedName>
        <fullName evidence="1">CFA74 protein</fullName>
    </submittedName>
</protein>
<dbReference type="EMBL" id="VYZB01000124">
    <property type="protein sequence ID" value="NWS69565.1"/>
    <property type="molecule type" value="Genomic_DNA"/>
</dbReference>
<keyword evidence="2" id="KW-1185">Reference proteome</keyword>
<feature type="non-terminal residue" evidence="1">
    <location>
        <position position="1"/>
    </location>
</feature>
<evidence type="ECO:0000313" key="2">
    <source>
        <dbReference type="Proteomes" id="UP000549499"/>
    </source>
</evidence>
<dbReference type="Gene3D" id="2.60.40.10">
    <property type="entry name" value="Immunoglobulins"/>
    <property type="match status" value="1"/>
</dbReference>
<dbReference type="AlphaFoldDB" id="A0A7K5HJN9"/>
<dbReference type="Proteomes" id="UP000549499">
    <property type="component" value="Unassembled WGS sequence"/>
</dbReference>
<name>A0A7K5HJN9_CROSL</name>
<dbReference type="InterPro" id="IPR013783">
    <property type="entry name" value="Ig-like_fold"/>
</dbReference>
<dbReference type="PANTHER" id="PTHR22538">
    <property type="entry name" value="CILIA- AND FLAGELLA-ASSOCIATED PROTEIN 74"/>
    <property type="match status" value="1"/>
</dbReference>
<sequence>GRGVMPSTVCSVGEVLDVGYVIAREKGTSTFQIQNTSTLTLRYSVQLDSLSPTRDKDQQRLPSFITSPSQRTEFVGTQNYNGLSVFSIFPMEGEIVAGKSQNFIVTFSPDHESLYYSDRLKVVLFSKKTAHVIHLKGAARDHPMFVEGGVPLDVPIESLAVTLPASSQEALTAGNVLPLTLHYKAVMKSILLVLEYIESESSVVPAMTELRVGAIQTAQPASKKNVEFSFDGLPLLQQKGFTLGAGKGTVERGQVKLISVSWVPPADFHVSSAP</sequence>